<dbReference type="Proteomes" id="UP000663829">
    <property type="component" value="Unassembled WGS sequence"/>
</dbReference>
<evidence type="ECO:0000313" key="6">
    <source>
        <dbReference type="EMBL" id="CAF3648596.1"/>
    </source>
</evidence>
<evidence type="ECO:0000256" key="2">
    <source>
        <dbReference type="PROSITE-ProRule" id="PRU00035"/>
    </source>
</evidence>
<evidence type="ECO:0000259" key="4">
    <source>
        <dbReference type="PROSITE" id="PS50014"/>
    </source>
</evidence>
<feature type="region of interest" description="Disordered" evidence="3">
    <location>
        <begin position="703"/>
        <end position="740"/>
    </location>
</feature>
<evidence type="ECO:0000256" key="1">
    <source>
        <dbReference type="ARBA" id="ARBA00023117"/>
    </source>
</evidence>
<dbReference type="InterPro" id="IPR036427">
    <property type="entry name" value="Bromodomain-like_sf"/>
</dbReference>
<dbReference type="GO" id="GO:0035267">
    <property type="term" value="C:NuA4 histone acetyltransferase complex"/>
    <property type="evidence" value="ECO:0007669"/>
    <property type="project" value="TreeGrafter"/>
</dbReference>
<dbReference type="OrthoDB" id="1742084at2759"/>
<gene>
    <name evidence="5" type="ORF">GPM918_LOCUS6582</name>
    <name evidence="6" type="ORF">SRO942_LOCUS6582</name>
</gene>
<evidence type="ECO:0000256" key="3">
    <source>
        <dbReference type="SAM" id="MobiDB-lite"/>
    </source>
</evidence>
<evidence type="ECO:0000313" key="5">
    <source>
        <dbReference type="EMBL" id="CAF0860910.1"/>
    </source>
</evidence>
<feature type="region of interest" description="Disordered" evidence="3">
    <location>
        <begin position="455"/>
        <end position="488"/>
    </location>
</feature>
<keyword evidence="7" id="KW-1185">Reference proteome</keyword>
<organism evidence="5 7">
    <name type="scientific">Didymodactylos carnosus</name>
    <dbReference type="NCBI Taxonomy" id="1234261"/>
    <lineage>
        <taxon>Eukaryota</taxon>
        <taxon>Metazoa</taxon>
        <taxon>Spiralia</taxon>
        <taxon>Gnathifera</taxon>
        <taxon>Rotifera</taxon>
        <taxon>Eurotatoria</taxon>
        <taxon>Bdelloidea</taxon>
        <taxon>Philodinida</taxon>
        <taxon>Philodinidae</taxon>
        <taxon>Didymodactylos</taxon>
    </lineage>
</organism>
<dbReference type="SUPFAM" id="SSF47370">
    <property type="entry name" value="Bromodomain"/>
    <property type="match status" value="1"/>
</dbReference>
<feature type="compositionally biased region" description="Polar residues" evidence="3">
    <location>
        <begin position="459"/>
        <end position="479"/>
    </location>
</feature>
<proteinExistence type="predicted"/>
<feature type="domain" description="Bromo" evidence="4">
    <location>
        <begin position="550"/>
        <end position="622"/>
    </location>
</feature>
<comment type="caution">
    <text evidence="5">The sequence shown here is derived from an EMBL/GenBank/DDBJ whole genome shotgun (WGS) entry which is preliminary data.</text>
</comment>
<dbReference type="InterPro" id="IPR001487">
    <property type="entry name" value="Bromodomain"/>
</dbReference>
<protein>
    <recommendedName>
        <fullName evidence="4">Bromo domain-containing protein</fullName>
    </recommendedName>
</protein>
<dbReference type="EMBL" id="CAJNOQ010001019">
    <property type="protein sequence ID" value="CAF0860910.1"/>
    <property type="molecule type" value="Genomic_DNA"/>
</dbReference>
<dbReference type="PROSITE" id="PS50014">
    <property type="entry name" value="BROMODOMAIN_2"/>
    <property type="match status" value="1"/>
</dbReference>
<sequence length="740" mass="84922">MTSYCRIMAFNDLKSQYILAFTILKHGGPENKWNKISDDIRQHVPASPVACLKQYNELLNLYETDWRKSRRLNEPFYKYLYSKLKKMYYGEICDKIQESRKMIDVVYEFLKHFGEGRIQIQDINDILKQIDFGSENGEMSNKKLTVFNQIKDYMSQSITDPIISNNHPVMSIPPFRDDNITEEPIKNSETSKFERKTLGIRSSESDSPPAMLQDNVCQKDQVLPNIEQQISSDINEENVLFDNNNNNNNNNINNSSNNSCSIFSVLQDVCQPPVITIVTEEKHNNPPEIHASVVVVSTIDNSKEEKSVTNQNQEEIISFSDVEHDDGEKEEKQSAQTMDTDDTISNMALDKTKANEAITFDEDRSKIMSEDTEKEDIVEQPEDKENDESNFSLTVSTTPTTQSPPESIQGNRSPQYEDISNESLDLIDNNHQEITAPSTSDDTTEKQLLEDNLSRSFDDNTSQQHSIDANEDSSVVTDDNPNDHVDANIFDTFSEDNENEYKQPKLKSPKSNVNRPDIKIKIINQKTVTIPTKVNKKSRKPMLYVQRSLANSKYGSDFKKPILSYNLPEDYTDKIKKPMDLHQIKQNIDAGYYDEKIYEFQRDVMIMFTNALYFYAPGDEVYIHALETLSLAQQLLHTTPNTLIPWGEEKLQPQKLVRSRSSTTPEIQIANESQNEFLTISAVSKQEPENMDEEELLSTIIETKLNSPTIAPRQPSRRTKRTNTAYFGDSNLRSKRKRTS</sequence>
<dbReference type="EMBL" id="CAJOBC010001019">
    <property type="protein sequence ID" value="CAF3648596.1"/>
    <property type="molecule type" value="Genomic_DNA"/>
</dbReference>
<feature type="region of interest" description="Disordered" evidence="3">
    <location>
        <begin position="303"/>
        <end position="416"/>
    </location>
</feature>
<evidence type="ECO:0000313" key="7">
    <source>
        <dbReference type="Proteomes" id="UP000663829"/>
    </source>
</evidence>
<feature type="compositionally biased region" description="Low complexity" evidence="3">
    <location>
        <begin position="392"/>
        <end position="405"/>
    </location>
</feature>
<dbReference type="Proteomes" id="UP000681722">
    <property type="component" value="Unassembled WGS sequence"/>
</dbReference>
<dbReference type="PANTHER" id="PTHR15398">
    <property type="entry name" value="BROMODOMAIN-CONTAINING PROTEIN 8"/>
    <property type="match status" value="1"/>
</dbReference>
<dbReference type="SMART" id="SM00297">
    <property type="entry name" value="BROMO"/>
    <property type="match status" value="1"/>
</dbReference>
<dbReference type="Gene3D" id="1.20.920.10">
    <property type="entry name" value="Bromodomain-like"/>
    <property type="match status" value="1"/>
</dbReference>
<name>A0A813X6I5_9BILA</name>
<dbReference type="AlphaFoldDB" id="A0A813X6I5"/>
<dbReference type="Pfam" id="PF00439">
    <property type="entry name" value="Bromodomain"/>
    <property type="match status" value="1"/>
</dbReference>
<reference evidence="5" key="1">
    <citation type="submission" date="2021-02" db="EMBL/GenBank/DDBJ databases">
        <authorList>
            <person name="Nowell W R."/>
        </authorList>
    </citation>
    <scope>NUCLEOTIDE SEQUENCE</scope>
</reference>
<feature type="region of interest" description="Disordered" evidence="3">
    <location>
        <begin position="494"/>
        <end position="513"/>
    </location>
</feature>
<feature type="compositionally biased region" description="Basic and acidic residues" evidence="3">
    <location>
        <begin position="361"/>
        <end position="383"/>
    </location>
</feature>
<feature type="compositionally biased region" description="Polar residues" evidence="3">
    <location>
        <begin position="334"/>
        <end position="346"/>
    </location>
</feature>
<keyword evidence="1 2" id="KW-0103">Bromodomain</keyword>
<dbReference type="PANTHER" id="PTHR15398:SF4">
    <property type="entry name" value="BROMODOMAIN-CONTAINING PROTEIN 8 ISOFORM X1"/>
    <property type="match status" value="1"/>
</dbReference>
<accession>A0A813X6I5</accession>